<organism evidence="10 11">
    <name type="scientific">Imhoffiella purpurea</name>
    <dbReference type="NCBI Taxonomy" id="1249627"/>
    <lineage>
        <taxon>Bacteria</taxon>
        <taxon>Pseudomonadati</taxon>
        <taxon>Pseudomonadota</taxon>
        <taxon>Gammaproteobacteria</taxon>
        <taxon>Chromatiales</taxon>
        <taxon>Chromatiaceae</taxon>
        <taxon>Imhoffiella</taxon>
    </lineage>
</organism>
<dbReference type="OrthoDB" id="495800at2"/>
<evidence type="ECO:0000259" key="9">
    <source>
        <dbReference type="Pfam" id="PF13231"/>
    </source>
</evidence>
<feature type="transmembrane region" description="Helical" evidence="8">
    <location>
        <begin position="158"/>
        <end position="174"/>
    </location>
</feature>
<evidence type="ECO:0000256" key="2">
    <source>
        <dbReference type="ARBA" id="ARBA00022475"/>
    </source>
</evidence>
<keyword evidence="7 8" id="KW-0472">Membrane</keyword>
<keyword evidence="3" id="KW-0328">Glycosyltransferase</keyword>
<dbReference type="Proteomes" id="UP000019460">
    <property type="component" value="Unassembled WGS sequence"/>
</dbReference>
<feature type="transmembrane region" description="Helical" evidence="8">
    <location>
        <begin position="126"/>
        <end position="146"/>
    </location>
</feature>
<sequence length="548" mass="59415">MERPSAPTAVAGRTSAADLGVSFHLIAGAIVLVAASVRLFGLDHLLVWHDEVFTLIRVFGYAQAETLSHIFSETLLTPADLLRYQMPDPSLTWADAMAAFASHPEHAPLYYILTRLATGLPVEPIVAARGLSALFGVLLIPAIYWLMRELFGRGPVPWVAAILVACSPLQLLYAQEARQYALWMLMLVVSSAALVRALRHDRRGDWWIYGISVVLGCYTHLLFLLMIPVHGLFGLADQIQARRPISRVKVLAIRWSVSVLAAVSLFSPWLWVLARGQERVDQFTAWMTRPIGLTDILAAWSDHLAAAFVDLSPGAEPWWGLLLMPLIWALWRFLRLAPRSGMWMLLLTLVVYVGVVLGPDLLLGGSRSLHVRYALPAILAVQLMVAWVIGQLIAEPSGSRSRRVGVIALAVLVVLGALSESRIMLASTWSNKNFSASNLEVAEAANAGGRTLVLASASRSGIATGELISLAYRLQPQVRIWGDSSDAPPVIPPGFDRMILLSPSEALLSALGPLGTPIPLAGTWQWFILDVPGGGSKPGGAIDSSQGT</sequence>
<name>W9V6L8_9GAMM</name>
<dbReference type="InterPro" id="IPR050297">
    <property type="entry name" value="LipidA_mod_glycosyltrf_83"/>
</dbReference>
<feature type="transmembrane region" description="Helical" evidence="8">
    <location>
        <begin position="373"/>
        <end position="394"/>
    </location>
</feature>
<keyword evidence="2" id="KW-1003">Cell membrane</keyword>
<keyword evidence="4" id="KW-0808">Transferase</keyword>
<evidence type="ECO:0000256" key="7">
    <source>
        <dbReference type="ARBA" id="ARBA00023136"/>
    </source>
</evidence>
<feature type="transmembrane region" description="Helical" evidence="8">
    <location>
        <begin position="341"/>
        <end position="361"/>
    </location>
</feature>
<comment type="caution">
    <text evidence="10">The sequence shown here is derived from an EMBL/GenBank/DDBJ whole genome shotgun (WGS) entry which is preliminary data.</text>
</comment>
<dbReference type="InterPro" id="IPR038731">
    <property type="entry name" value="RgtA/B/C-like"/>
</dbReference>
<feature type="transmembrane region" description="Helical" evidence="8">
    <location>
        <begin position="318"/>
        <end position="334"/>
    </location>
</feature>
<evidence type="ECO:0000256" key="1">
    <source>
        <dbReference type="ARBA" id="ARBA00004651"/>
    </source>
</evidence>
<gene>
    <name evidence="10" type="ORF">D779_1898</name>
</gene>
<dbReference type="RefSeq" id="WP_052348043.1">
    <property type="nucleotide sequence ID" value="NZ_AONC01000030.1"/>
</dbReference>
<dbReference type="eggNOG" id="COG5305">
    <property type="taxonomic scope" value="Bacteria"/>
</dbReference>
<keyword evidence="5 8" id="KW-0812">Transmembrane</keyword>
<dbReference type="PANTHER" id="PTHR33908:SF11">
    <property type="entry name" value="MEMBRANE PROTEIN"/>
    <property type="match status" value="1"/>
</dbReference>
<feature type="transmembrane region" description="Helical" evidence="8">
    <location>
        <begin position="253"/>
        <end position="274"/>
    </location>
</feature>
<feature type="transmembrane region" description="Helical" evidence="8">
    <location>
        <begin position="206"/>
        <end position="233"/>
    </location>
</feature>
<dbReference type="PATRIC" id="fig|1249627.3.peg.2218"/>
<feature type="transmembrane region" description="Helical" evidence="8">
    <location>
        <begin position="180"/>
        <end position="199"/>
    </location>
</feature>
<evidence type="ECO:0000256" key="6">
    <source>
        <dbReference type="ARBA" id="ARBA00022989"/>
    </source>
</evidence>
<evidence type="ECO:0000313" key="11">
    <source>
        <dbReference type="Proteomes" id="UP000019460"/>
    </source>
</evidence>
<evidence type="ECO:0000256" key="4">
    <source>
        <dbReference type="ARBA" id="ARBA00022679"/>
    </source>
</evidence>
<keyword evidence="6 8" id="KW-1133">Transmembrane helix</keyword>
<dbReference type="AlphaFoldDB" id="W9V6L8"/>
<dbReference type="GO" id="GO:0005886">
    <property type="term" value="C:plasma membrane"/>
    <property type="evidence" value="ECO:0007669"/>
    <property type="project" value="UniProtKB-SubCell"/>
</dbReference>
<accession>W9V6L8</accession>
<proteinExistence type="predicted"/>
<dbReference type="EMBL" id="AONC01000030">
    <property type="protein sequence ID" value="EXJ15029.1"/>
    <property type="molecule type" value="Genomic_DNA"/>
</dbReference>
<protein>
    <recommendedName>
        <fullName evidence="9">Glycosyltransferase RgtA/B/C/D-like domain-containing protein</fullName>
    </recommendedName>
</protein>
<dbReference type="STRING" id="1249627.D779_1898"/>
<evidence type="ECO:0000313" key="10">
    <source>
        <dbReference type="EMBL" id="EXJ15029.1"/>
    </source>
</evidence>
<feature type="transmembrane region" description="Helical" evidence="8">
    <location>
        <begin position="406"/>
        <end position="425"/>
    </location>
</feature>
<reference evidence="10 11" key="1">
    <citation type="submission" date="2012-11" db="EMBL/GenBank/DDBJ databases">
        <title>Genome assembly of Thiorhodococcus sp. AK35.</title>
        <authorList>
            <person name="Nupur N."/>
            <person name="Khatri I."/>
            <person name="Subramanian S."/>
            <person name="Pinnaka A."/>
        </authorList>
    </citation>
    <scope>NUCLEOTIDE SEQUENCE [LARGE SCALE GENOMIC DNA]</scope>
    <source>
        <strain evidence="10 11">AK35</strain>
    </source>
</reference>
<feature type="transmembrane region" description="Helical" evidence="8">
    <location>
        <begin position="21"/>
        <end position="41"/>
    </location>
</feature>
<dbReference type="Pfam" id="PF13231">
    <property type="entry name" value="PMT_2"/>
    <property type="match status" value="1"/>
</dbReference>
<dbReference type="PANTHER" id="PTHR33908">
    <property type="entry name" value="MANNOSYLTRANSFERASE YKCB-RELATED"/>
    <property type="match status" value="1"/>
</dbReference>
<keyword evidence="11" id="KW-1185">Reference proteome</keyword>
<evidence type="ECO:0000256" key="8">
    <source>
        <dbReference type="SAM" id="Phobius"/>
    </source>
</evidence>
<comment type="subcellular location">
    <subcellularLocation>
        <location evidence="1">Cell membrane</location>
        <topology evidence="1">Multi-pass membrane protein</topology>
    </subcellularLocation>
</comment>
<feature type="domain" description="Glycosyltransferase RgtA/B/C/D-like" evidence="9">
    <location>
        <begin position="106"/>
        <end position="270"/>
    </location>
</feature>
<evidence type="ECO:0000256" key="5">
    <source>
        <dbReference type="ARBA" id="ARBA00022692"/>
    </source>
</evidence>
<evidence type="ECO:0000256" key="3">
    <source>
        <dbReference type="ARBA" id="ARBA00022676"/>
    </source>
</evidence>
<dbReference type="GO" id="GO:0009103">
    <property type="term" value="P:lipopolysaccharide biosynthetic process"/>
    <property type="evidence" value="ECO:0007669"/>
    <property type="project" value="UniProtKB-ARBA"/>
</dbReference>
<dbReference type="GO" id="GO:0016763">
    <property type="term" value="F:pentosyltransferase activity"/>
    <property type="evidence" value="ECO:0007669"/>
    <property type="project" value="TreeGrafter"/>
</dbReference>